<comment type="caution">
    <text evidence="2">The sequence shown here is derived from an EMBL/GenBank/DDBJ whole genome shotgun (WGS) entry which is preliminary data.</text>
</comment>
<keyword evidence="3" id="KW-1185">Reference proteome</keyword>
<gene>
    <name evidence="2" type="ORF">J2X05_003281</name>
</gene>
<name>A0ABU1V1B3_9GAMM</name>
<evidence type="ECO:0000313" key="3">
    <source>
        <dbReference type="Proteomes" id="UP001253595"/>
    </source>
</evidence>
<proteinExistence type="predicted"/>
<reference evidence="2 3" key="1">
    <citation type="submission" date="2023-07" db="EMBL/GenBank/DDBJ databases">
        <title>Sorghum-associated microbial communities from plants grown in Nebraska, USA.</title>
        <authorList>
            <person name="Schachtman D."/>
        </authorList>
    </citation>
    <scope>NUCLEOTIDE SEQUENCE [LARGE SCALE GENOMIC DNA]</scope>
    <source>
        <strain evidence="2 3">BE190</strain>
    </source>
</reference>
<protein>
    <recommendedName>
        <fullName evidence="1">DUF4124 domain-containing protein</fullName>
    </recommendedName>
</protein>
<dbReference type="EMBL" id="JAVDVX010000006">
    <property type="protein sequence ID" value="MDR7091246.1"/>
    <property type="molecule type" value="Genomic_DNA"/>
</dbReference>
<dbReference type="RefSeq" id="WP_310074363.1">
    <property type="nucleotide sequence ID" value="NZ_JAVDVX010000006.1"/>
</dbReference>
<organism evidence="2 3">
    <name type="scientific">Cellvibrio fibrivorans</name>
    <dbReference type="NCBI Taxonomy" id="126350"/>
    <lineage>
        <taxon>Bacteria</taxon>
        <taxon>Pseudomonadati</taxon>
        <taxon>Pseudomonadota</taxon>
        <taxon>Gammaproteobacteria</taxon>
        <taxon>Cellvibrionales</taxon>
        <taxon>Cellvibrionaceae</taxon>
        <taxon>Cellvibrio</taxon>
    </lineage>
</organism>
<feature type="domain" description="DUF4124" evidence="1">
    <location>
        <begin position="9"/>
        <end position="57"/>
    </location>
</feature>
<accession>A0ABU1V1B3</accession>
<dbReference type="InterPro" id="IPR025392">
    <property type="entry name" value="DUF4124"/>
</dbReference>
<dbReference type="Proteomes" id="UP001253595">
    <property type="component" value="Unassembled WGS sequence"/>
</dbReference>
<sequence>MRSVLMVIVFLAQVSAADVYKTVDKDGNIKYTDKPSTEKAEKLELREINTVPGAQPQALPQSVAVDPVNAQPAALNYQITIISPRNDVTIPVGQRDLAIAINLTPELQQGHLLVYFMNGELLEETTMNNIIVKDVPRGTHTVVVEAIDENGRSLGTSAPIIVNIIRPNIHNNALSKPTPK</sequence>
<evidence type="ECO:0000259" key="1">
    <source>
        <dbReference type="Pfam" id="PF13511"/>
    </source>
</evidence>
<dbReference type="Pfam" id="PF13511">
    <property type="entry name" value="DUF4124"/>
    <property type="match status" value="1"/>
</dbReference>
<evidence type="ECO:0000313" key="2">
    <source>
        <dbReference type="EMBL" id="MDR7091246.1"/>
    </source>
</evidence>